<name>A0A1T5A633_9BACT</name>
<reference evidence="1 2" key="1">
    <citation type="submission" date="2017-02" db="EMBL/GenBank/DDBJ databases">
        <authorList>
            <person name="Peterson S.W."/>
        </authorList>
    </citation>
    <scope>NUCLEOTIDE SEQUENCE [LARGE SCALE GENOMIC DNA]</scope>
    <source>
        <strain evidence="1 2">DSM 24412</strain>
    </source>
</reference>
<dbReference type="STRING" id="889453.SAMN03080601_00102"/>
<sequence length="213" mass="23718">MGTGCKESTYTTVVEGVVINTGSRQGIDSVLVTLQDGVSGTAGGFNLDMNTSSGKKNQVYTDANGAFRVELTGEHRPWLNVGKKGYAFYLSDRENVMGSQLSFPTGYTGDVVIEMSAEASFAPVLFSKEATGGDVVRFNDLPYEKLDTLSDINKFIRTFNGVGPFAPYRNGVWSIGDKYRRYYIELNRDNTFHSRIDSVYIKAFETYRDTIYY</sequence>
<dbReference type="AlphaFoldDB" id="A0A1T5A633"/>
<accession>A0A1T5A633</accession>
<protein>
    <submittedName>
        <fullName evidence="1">Uncharacterized protein</fullName>
    </submittedName>
</protein>
<organism evidence="1 2">
    <name type="scientific">Alkalitalea saponilacus</name>
    <dbReference type="NCBI Taxonomy" id="889453"/>
    <lineage>
        <taxon>Bacteria</taxon>
        <taxon>Pseudomonadati</taxon>
        <taxon>Bacteroidota</taxon>
        <taxon>Bacteroidia</taxon>
        <taxon>Marinilabiliales</taxon>
        <taxon>Marinilabiliaceae</taxon>
        <taxon>Alkalitalea</taxon>
    </lineage>
</organism>
<dbReference type="Proteomes" id="UP000191055">
    <property type="component" value="Unassembled WGS sequence"/>
</dbReference>
<evidence type="ECO:0000313" key="2">
    <source>
        <dbReference type="Proteomes" id="UP000191055"/>
    </source>
</evidence>
<proteinExistence type="predicted"/>
<evidence type="ECO:0000313" key="1">
    <source>
        <dbReference type="EMBL" id="SKB30319.1"/>
    </source>
</evidence>
<gene>
    <name evidence="1" type="ORF">SAMN03080601_00102</name>
</gene>
<keyword evidence="2" id="KW-1185">Reference proteome</keyword>
<dbReference type="EMBL" id="FUYV01000001">
    <property type="protein sequence ID" value="SKB30319.1"/>
    <property type="molecule type" value="Genomic_DNA"/>
</dbReference>